<dbReference type="GeneID" id="116410892"/>
<feature type="compositionally biased region" description="Basic and acidic residues" evidence="1">
    <location>
        <begin position="208"/>
        <end position="223"/>
    </location>
</feature>
<reference evidence="4" key="1">
    <citation type="submission" date="2025-08" db="UniProtKB">
        <authorList>
            <consortium name="RefSeq"/>
        </authorList>
    </citation>
    <scope>IDENTIFICATION</scope>
    <source>
        <strain evidence="4">Nigerian</strain>
        <tissue evidence="4">Liver and blood</tissue>
    </source>
</reference>
<feature type="region of interest" description="Disordered" evidence="1">
    <location>
        <begin position="151"/>
        <end position="238"/>
    </location>
</feature>
<sequence>MKSLILTLVIFTGFLYERDIKQDSKEYSYREIAGYTESWPVCPVPAERGSYAESSDAPLVQEKPRPIVLLIPQDIRCDGLLCPIPPIESQLTNPELSSAILQEFLPIAPYIEPLIRDTANGTSVGGVLMGFLVPELIAYLLEFCYGRWSGRKKPEKDRDEGPAGRESEGPQSPAPTHDNMEEEAGLSSRKSQKREEPRSAKMRKKRRQSEAHEPRGSHSEKRPQKTKSNGTMTGEEEKEFKQLLQQFLCQCLQGEF</sequence>
<evidence type="ECO:0000313" key="5">
    <source>
        <dbReference type="Xenbase" id="XB-GENE-29096535"/>
    </source>
</evidence>
<evidence type="ECO:0000313" key="3">
    <source>
        <dbReference type="Proteomes" id="UP000008143"/>
    </source>
</evidence>
<dbReference type="AlphaFoldDB" id="A0A8J1JNW5"/>
<accession>A0A8J1JNW5</accession>
<keyword evidence="2" id="KW-0732">Signal</keyword>
<dbReference type="RefSeq" id="XP_031758296.1">
    <property type="nucleotide sequence ID" value="XM_031902436.1"/>
</dbReference>
<evidence type="ECO:0000256" key="2">
    <source>
        <dbReference type="SAM" id="SignalP"/>
    </source>
</evidence>
<proteinExistence type="predicted"/>
<name>A0A8J1JNW5_XENTR</name>
<organism evidence="3 4">
    <name type="scientific">Xenopus tropicalis</name>
    <name type="common">Western clawed frog</name>
    <name type="synonym">Silurana tropicalis</name>
    <dbReference type="NCBI Taxonomy" id="8364"/>
    <lineage>
        <taxon>Eukaryota</taxon>
        <taxon>Metazoa</taxon>
        <taxon>Chordata</taxon>
        <taxon>Craniata</taxon>
        <taxon>Vertebrata</taxon>
        <taxon>Euteleostomi</taxon>
        <taxon>Amphibia</taxon>
        <taxon>Batrachia</taxon>
        <taxon>Anura</taxon>
        <taxon>Pipoidea</taxon>
        <taxon>Pipidae</taxon>
        <taxon>Xenopodinae</taxon>
        <taxon>Xenopus</taxon>
        <taxon>Silurana</taxon>
    </lineage>
</organism>
<dbReference type="OMA" id="PTNIRCD"/>
<gene>
    <name evidence="4 5" type="primary">LOC116410892</name>
</gene>
<evidence type="ECO:0000313" key="4">
    <source>
        <dbReference type="RefSeq" id="XP_031758296.1"/>
    </source>
</evidence>
<protein>
    <submittedName>
        <fullName evidence="4">Uncharacterized protein LOC116410892</fullName>
    </submittedName>
</protein>
<keyword evidence="3" id="KW-1185">Reference proteome</keyword>
<dbReference type="Xenbase" id="XB-GENE-29096535">
    <property type="gene designation" value="LOC116410892"/>
</dbReference>
<dbReference type="AGR" id="Xenbase:XB-GENE-29096535"/>
<dbReference type="Proteomes" id="UP000008143">
    <property type="component" value="Chromosome 5"/>
</dbReference>
<evidence type="ECO:0000256" key="1">
    <source>
        <dbReference type="SAM" id="MobiDB-lite"/>
    </source>
</evidence>
<feature type="chain" id="PRO_5035263456" evidence="2">
    <location>
        <begin position="18"/>
        <end position="256"/>
    </location>
</feature>
<dbReference type="OrthoDB" id="10430402at2759"/>
<feature type="compositionally biased region" description="Basic and acidic residues" evidence="1">
    <location>
        <begin position="152"/>
        <end position="168"/>
    </location>
</feature>
<feature type="signal peptide" evidence="2">
    <location>
        <begin position="1"/>
        <end position="17"/>
    </location>
</feature>
<dbReference type="KEGG" id="xtr:116410892"/>